<feature type="transmembrane region" description="Helical" evidence="1">
    <location>
        <begin position="55"/>
        <end position="75"/>
    </location>
</feature>
<protein>
    <submittedName>
        <fullName evidence="2">Putative membrane protein</fullName>
    </submittedName>
</protein>
<evidence type="ECO:0000313" key="2">
    <source>
        <dbReference type="EMBL" id="SHG48858.1"/>
    </source>
</evidence>
<dbReference type="Pfam" id="PF04238">
    <property type="entry name" value="DUF420"/>
    <property type="match status" value="1"/>
</dbReference>
<name>A0A1M5K801_9EURY</name>
<gene>
    <name evidence="2" type="ORF">SAMN05443636_0406</name>
</gene>
<proteinExistence type="predicted"/>
<dbReference type="PANTHER" id="PTHR37692">
    <property type="entry name" value="HYPOTHETICAL MEMBRANE SPANNING PROTEIN"/>
    <property type="match status" value="1"/>
</dbReference>
<dbReference type="STRING" id="43928.SAMN05443636_0406"/>
<dbReference type="AlphaFoldDB" id="A0A1M5K801"/>
<reference evidence="2 3" key="1">
    <citation type="submission" date="2016-11" db="EMBL/GenBank/DDBJ databases">
        <authorList>
            <person name="Jaros S."/>
            <person name="Januszkiewicz K."/>
            <person name="Wedrychowicz H."/>
        </authorList>
    </citation>
    <scope>NUCLEOTIDE SEQUENCE [LARGE SCALE GENOMIC DNA]</scope>
    <source>
        <strain evidence="2 3">DSM 9297</strain>
    </source>
</reference>
<dbReference type="EMBL" id="FQWV01000001">
    <property type="protein sequence ID" value="SHG48858.1"/>
    <property type="molecule type" value="Genomic_DNA"/>
</dbReference>
<evidence type="ECO:0000313" key="3">
    <source>
        <dbReference type="Proteomes" id="UP000184357"/>
    </source>
</evidence>
<keyword evidence="1" id="KW-1133">Transmembrane helix</keyword>
<feature type="transmembrane region" description="Helical" evidence="1">
    <location>
        <begin position="21"/>
        <end position="40"/>
    </location>
</feature>
<sequence>MATADASGPLGTVKRYPRATVAVVSVVGYALVIGTFAGVVPESVFPTLTQDEVNLLSHAIAAVNTVTTALLVLGWRWIRAGEVRKHAAAMSASFGLIMVFLVMYLAKVGGGPGEKHIIIRETAFLGAYAGAVEVAYLVMLAVHIVLSVLTVPVVLYAVVLGWTHTPEELRTETPHRKIGRIAAGTWIVSLALGVVTYVLLNWVYAYEFVRVAR</sequence>
<keyword evidence="1" id="KW-0812">Transmembrane</keyword>
<feature type="transmembrane region" description="Helical" evidence="1">
    <location>
        <begin position="87"/>
        <end position="106"/>
    </location>
</feature>
<accession>A0A1M5K801</accession>
<dbReference type="RefSeq" id="WP_073306718.1">
    <property type="nucleotide sequence ID" value="NZ_FQWV01000001.1"/>
</dbReference>
<feature type="transmembrane region" description="Helical" evidence="1">
    <location>
        <begin position="134"/>
        <end position="160"/>
    </location>
</feature>
<keyword evidence="1" id="KW-0472">Membrane</keyword>
<dbReference type="OrthoDB" id="213478at2157"/>
<dbReference type="InterPro" id="IPR007352">
    <property type="entry name" value="DUF420"/>
</dbReference>
<feature type="transmembrane region" description="Helical" evidence="1">
    <location>
        <begin position="181"/>
        <end position="204"/>
    </location>
</feature>
<dbReference type="Proteomes" id="UP000184357">
    <property type="component" value="Unassembled WGS sequence"/>
</dbReference>
<keyword evidence="3" id="KW-1185">Reference proteome</keyword>
<evidence type="ECO:0000256" key="1">
    <source>
        <dbReference type="SAM" id="Phobius"/>
    </source>
</evidence>
<organism evidence="2 3">
    <name type="scientific">Halobaculum gomorrense</name>
    <dbReference type="NCBI Taxonomy" id="43928"/>
    <lineage>
        <taxon>Archaea</taxon>
        <taxon>Methanobacteriati</taxon>
        <taxon>Methanobacteriota</taxon>
        <taxon>Stenosarchaea group</taxon>
        <taxon>Halobacteria</taxon>
        <taxon>Halobacteriales</taxon>
        <taxon>Haloferacaceae</taxon>
        <taxon>Halobaculum</taxon>
    </lineage>
</organism>
<dbReference type="PANTHER" id="PTHR37692:SF1">
    <property type="entry name" value="DUF420 DOMAIN-CONTAINING PROTEIN"/>
    <property type="match status" value="1"/>
</dbReference>